<dbReference type="AlphaFoldDB" id="A0A2S5KTG2"/>
<dbReference type="InterPro" id="IPR017650">
    <property type="entry name" value="Arginine_N-succinylTrfase"/>
</dbReference>
<evidence type="ECO:0000256" key="1">
    <source>
        <dbReference type="ARBA" id="ARBA00022503"/>
    </source>
</evidence>
<keyword evidence="1" id="KW-0056">Arginine metabolism</keyword>
<dbReference type="Gene3D" id="2.40.40.20">
    <property type="match status" value="1"/>
</dbReference>
<dbReference type="PANTHER" id="PTHR30420:SF1">
    <property type="entry name" value="ARGININE N-SUCCINYLTRANSFERASE"/>
    <property type="match status" value="1"/>
</dbReference>
<dbReference type="NCBIfam" id="TIGR03244">
    <property type="entry name" value="arg_catab_AstA"/>
    <property type="match status" value="1"/>
</dbReference>
<protein>
    <submittedName>
        <fullName evidence="4">Arginine N-succinyltransferase</fullName>
    </submittedName>
</protein>
<dbReference type="OrthoDB" id="5298708at2"/>
<name>A0A2S5KTG2_9PROT</name>
<gene>
    <name evidence="4" type="primary">astA</name>
    <name evidence="4" type="ORF">C4K68_07260</name>
</gene>
<reference evidence="4 5" key="1">
    <citation type="submission" date="2018-02" db="EMBL/GenBank/DDBJ databases">
        <title>novel marine gammaproteobacteria from coastal saline agro ecosystem.</title>
        <authorList>
            <person name="Krishnan R."/>
            <person name="Ramesh Kumar N."/>
        </authorList>
    </citation>
    <scope>NUCLEOTIDE SEQUENCE [LARGE SCALE GENOMIC DNA]</scope>
    <source>
        <strain evidence="4 5">228</strain>
    </source>
</reference>
<dbReference type="Pfam" id="PF04958">
    <property type="entry name" value="AstA"/>
    <property type="match status" value="1"/>
</dbReference>
<comment type="caution">
    <text evidence="4">The sequence shown here is derived from an EMBL/GenBank/DDBJ whole genome shotgun (WGS) entry which is preliminary data.</text>
</comment>
<dbReference type="GO" id="GO:0008791">
    <property type="term" value="F:arginine N-succinyltransferase activity"/>
    <property type="evidence" value="ECO:0007669"/>
    <property type="project" value="InterPro"/>
</dbReference>
<accession>A0A2S5KTG2</accession>
<dbReference type="PANTHER" id="PTHR30420">
    <property type="entry name" value="N-SUCCINYLARGININE DIHYDROLASE"/>
    <property type="match status" value="1"/>
</dbReference>
<evidence type="ECO:0000256" key="3">
    <source>
        <dbReference type="ARBA" id="ARBA00023315"/>
    </source>
</evidence>
<dbReference type="SUPFAM" id="SSF55729">
    <property type="entry name" value="Acyl-CoA N-acyltransferases (Nat)"/>
    <property type="match status" value="1"/>
</dbReference>
<keyword evidence="2" id="KW-0808">Transferase</keyword>
<dbReference type="Proteomes" id="UP000238196">
    <property type="component" value="Unassembled WGS sequence"/>
</dbReference>
<sequence length="360" mass="40006">MYVVRPIQYADLPALEQLASQAPVGTTTLPKDRDTLSSMIAASRQAFQSEVEQPGPERYYFVLEERDTGTVIGISGLEAAVGMRAPFYSYREQVVVHASSDLHIHNRIPALYLCQDYTGATLVSTLFLDRQHKVPAQRQLMSLIRFLFLAEHRQRFAKTVFSEIRGVTDEQGRSPFWESLGRHFFSMDFSRADQLTSVSNKAFIAELMPQYPVYVPLLSAEAQDVLGVPHDDSLFAYGLLENEGFANQGYIDIFDGGPTIECQARMIRTVAESALYQVVIGDVKDAKNQDASSEEAGEYLVCNTRVNEFRGMRVESHVLPATMAGQPASLMLSAAEAAALQVNNGDRVRAVAQPAFPRIR</sequence>
<evidence type="ECO:0000256" key="2">
    <source>
        <dbReference type="ARBA" id="ARBA00022679"/>
    </source>
</evidence>
<dbReference type="EMBL" id="PRLP01000021">
    <property type="protein sequence ID" value="PPC78040.1"/>
    <property type="molecule type" value="Genomic_DNA"/>
</dbReference>
<dbReference type="NCBIfam" id="TIGR03243">
    <property type="entry name" value="arg_catab_AOST"/>
    <property type="match status" value="1"/>
</dbReference>
<dbReference type="GO" id="GO:0006527">
    <property type="term" value="P:L-arginine catabolic process"/>
    <property type="evidence" value="ECO:0007669"/>
    <property type="project" value="InterPro"/>
</dbReference>
<proteinExistence type="predicted"/>
<dbReference type="InterPro" id="IPR016181">
    <property type="entry name" value="Acyl_CoA_acyltransferase"/>
</dbReference>
<evidence type="ECO:0000313" key="5">
    <source>
        <dbReference type="Proteomes" id="UP000238196"/>
    </source>
</evidence>
<keyword evidence="3" id="KW-0012">Acyltransferase</keyword>
<dbReference type="InterPro" id="IPR007041">
    <property type="entry name" value="Arg_succinylTrfase_AstA/AruG"/>
</dbReference>
<organism evidence="4 5">
    <name type="scientific">Proteobacteria bacterium 228</name>
    <dbReference type="NCBI Taxonomy" id="2083153"/>
    <lineage>
        <taxon>Bacteria</taxon>
        <taxon>Pseudomonadati</taxon>
        <taxon>Pseudomonadota</taxon>
    </lineage>
</organism>
<evidence type="ECO:0000313" key="4">
    <source>
        <dbReference type="EMBL" id="PPC78040.1"/>
    </source>
</evidence>